<dbReference type="PANTHER" id="PTHR42648">
    <property type="entry name" value="TRANSPOSASE, PUTATIVE-RELATED"/>
    <property type="match status" value="1"/>
</dbReference>
<dbReference type="STRING" id="4795.A0A225V195"/>
<gene>
    <name evidence="2" type="ORF">PHMEG_00030176</name>
</gene>
<feature type="domain" description="Integrase catalytic" evidence="1">
    <location>
        <begin position="1"/>
        <end position="70"/>
    </location>
</feature>
<dbReference type="InterPro" id="IPR012337">
    <property type="entry name" value="RNaseH-like_sf"/>
</dbReference>
<dbReference type="GO" id="GO:0015074">
    <property type="term" value="P:DNA integration"/>
    <property type="evidence" value="ECO:0007669"/>
    <property type="project" value="InterPro"/>
</dbReference>
<dbReference type="InterPro" id="IPR001584">
    <property type="entry name" value="Integrase_cat-core"/>
</dbReference>
<dbReference type="SUPFAM" id="SSF53098">
    <property type="entry name" value="Ribonuclease H-like"/>
    <property type="match status" value="1"/>
</dbReference>
<evidence type="ECO:0000313" key="3">
    <source>
        <dbReference type="Proteomes" id="UP000198211"/>
    </source>
</evidence>
<dbReference type="InterPro" id="IPR057670">
    <property type="entry name" value="SH3_retrovirus"/>
</dbReference>
<comment type="caution">
    <text evidence="2">The sequence shown here is derived from an EMBL/GenBank/DDBJ whole genome shotgun (WGS) entry which is preliminary data.</text>
</comment>
<organism evidence="2 3">
    <name type="scientific">Phytophthora megakarya</name>
    <dbReference type="NCBI Taxonomy" id="4795"/>
    <lineage>
        <taxon>Eukaryota</taxon>
        <taxon>Sar</taxon>
        <taxon>Stramenopiles</taxon>
        <taxon>Oomycota</taxon>
        <taxon>Peronosporomycetes</taxon>
        <taxon>Peronosporales</taxon>
        <taxon>Peronosporaceae</taxon>
        <taxon>Phytophthora</taxon>
    </lineage>
</organism>
<protein>
    <submittedName>
        <fullName evidence="2">Polyprotein</fullName>
    </submittedName>
</protein>
<accession>A0A225V195</accession>
<keyword evidence="3" id="KW-1185">Reference proteome</keyword>
<dbReference type="OrthoDB" id="422839at2759"/>
<proteinExistence type="predicted"/>
<dbReference type="Gene3D" id="3.30.420.10">
    <property type="entry name" value="Ribonuclease H-like superfamily/Ribonuclease H"/>
    <property type="match status" value="1"/>
</dbReference>
<dbReference type="PROSITE" id="PS50994">
    <property type="entry name" value="INTEGRASE"/>
    <property type="match status" value="1"/>
</dbReference>
<dbReference type="InterPro" id="IPR036397">
    <property type="entry name" value="RNaseH_sf"/>
</dbReference>
<dbReference type="Proteomes" id="UP000198211">
    <property type="component" value="Unassembled WGS sequence"/>
</dbReference>
<dbReference type="Pfam" id="PF25597">
    <property type="entry name" value="SH3_retrovirus"/>
    <property type="match status" value="1"/>
</dbReference>
<name>A0A225V195_9STRA</name>
<dbReference type="PANTHER" id="PTHR42648:SF27">
    <property type="entry name" value="RNA-DIRECTED DNA POLYMERASE"/>
    <property type="match status" value="1"/>
</dbReference>
<dbReference type="EMBL" id="NBNE01008947">
    <property type="protein sequence ID" value="OWY98923.1"/>
    <property type="molecule type" value="Genomic_DNA"/>
</dbReference>
<reference evidence="3" key="1">
    <citation type="submission" date="2017-03" db="EMBL/GenBank/DDBJ databases">
        <title>Phytopthora megakarya and P. palmivora, two closely related causual agents of cacao black pod achieved similar genome size and gene model numbers by different mechanisms.</title>
        <authorList>
            <person name="Ali S."/>
            <person name="Shao J."/>
            <person name="Larry D.J."/>
            <person name="Kronmiller B."/>
            <person name="Shen D."/>
            <person name="Strem M.D."/>
            <person name="Melnick R.L."/>
            <person name="Guiltinan M.J."/>
            <person name="Tyler B.M."/>
            <person name="Meinhardt L.W."/>
            <person name="Bailey B.A."/>
        </authorList>
    </citation>
    <scope>NUCLEOTIDE SEQUENCE [LARGE SCALE GENOMIC DNA]</scope>
    <source>
        <strain evidence="3">zdho120</strain>
    </source>
</reference>
<dbReference type="AlphaFoldDB" id="A0A225V195"/>
<dbReference type="GO" id="GO:0003676">
    <property type="term" value="F:nucleic acid binding"/>
    <property type="evidence" value="ECO:0007669"/>
    <property type="project" value="InterPro"/>
</dbReference>
<evidence type="ECO:0000259" key="1">
    <source>
        <dbReference type="PROSITE" id="PS50994"/>
    </source>
</evidence>
<evidence type="ECO:0000313" key="2">
    <source>
        <dbReference type="EMBL" id="OWY98923.1"/>
    </source>
</evidence>
<dbReference type="InterPro" id="IPR039537">
    <property type="entry name" value="Retrotran_Ty1/copia-like"/>
</dbReference>
<sequence>MTNSYSPQENGIVVRANGVVLPRLRAMIMATNLPLILWCEALLHVVTTLNWLPTKPLGLVSPHQILHKLEPMLEDLRTWGCLAHVRVPPESRQKKEKLEPRAKLSLLLGYSKTTLGYKFLDLKTAQVMTARGGNV</sequence>